<gene>
    <name evidence="2" type="ORF">SB6408_01037</name>
    <name evidence="1" type="ORF">SB6411_04552</name>
</gene>
<dbReference type="Proteomes" id="UP000317652">
    <property type="component" value="Unassembled WGS sequence"/>
</dbReference>
<accession>A0A564HEL9</accession>
<evidence type="ECO:0000313" key="4">
    <source>
        <dbReference type="Proteomes" id="UP000318370"/>
    </source>
</evidence>
<protein>
    <submittedName>
        <fullName evidence="2">Uncharacterized protein</fullName>
    </submittedName>
</protein>
<evidence type="ECO:0000313" key="3">
    <source>
        <dbReference type="Proteomes" id="UP000317652"/>
    </source>
</evidence>
<evidence type="ECO:0000313" key="1">
    <source>
        <dbReference type="EMBL" id="VUS30318.1"/>
    </source>
</evidence>
<dbReference type="AlphaFoldDB" id="A0A564HEL9"/>
<dbReference type="EMBL" id="CABGHF010000012">
    <property type="protein sequence ID" value="VUS69331.1"/>
    <property type="molecule type" value="Genomic_DNA"/>
</dbReference>
<organism evidence="2 4">
    <name type="scientific">Klebsiella spallanzanii</name>
    <dbReference type="NCBI Taxonomy" id="2587528"/>
    <lineage>
        <taxon>Bacteria</taxon>
        <taxon>Pseudomonadati</taxon>
        <taxon>Pseudomonadota</taxon>
        <taxon>Gammaproteobacteria</taxon>
        <taxon>Enterobacterales</taxon>
        <taxon>Enterobacteriaceae</taxon>
        <taxon>Klebsiella/Raoultella group</taxon>
        <taxon>Klebsiella</taxon>
    </lineage>
</organism>
<dbReference type="EMBL" id="CABGGS010000003">
    <property type="protein sequence ID" value="VUS30318.1"/>
    <property type="molecule type" value="Genomic_DNA"/>
</dbReference>
<proteinExistence type="predicted"/>
<evidence type="ECO:0000313" key="2">
    <source>
        <dbReference type="EMBL" id="VUS69331.1"/>
    </source>
</evidence>
<name>A0A564HEL9_9ENTR</name>
<sequence>MIIIINNVVFYGKRYLSKYQIWQVNGPTIAGKSPTTSAVGAKLQASRGRGG</sequence>
<reference evidence="3 4" key="1">
    <citation type="submission" date="2019-07" db="EMBL/GenBank/DDBJ databases">
        <authorList>
            <person name="Brisse S."/>
            <person name="Rodrigues C."/>
            <person name="Thorpe H."/>
        </authorList>
    </citation>
    <scope>NUCLEOTIDE SEQUENCE [LARGE SCALE GENOMIC DNA]</scope>
    <source>
        <strain evidence="2">SB6408</strain>
        <strain evidence="1">SB6411</strain>
    </source>
</reference>
<dbReference type="Proteomes" id="UP000318370">
    <property type="component" value="Unassembled WGS sequence"/>
</dbReference>
<keyword evidence="3" id="KW-1185">Reference proteome</keyword>